<proteinExistence type="predicted"/>
<dbReference type="EMBL" id="JBHRYJ010000003">
    <property type="protein sequence ID" value="MFC3676681.1"/>
    <property type="molecule type" value="Genomic_DNA"/>
</dbReference>
<dbReference type="InterPro" id="IPR050464">
    <property type="entry name" value="Zeta_carotene_desat/Oxidored"/>
</dbReference>
<evidence type="ECO:0000313" key="2">
    <source>
        <dbReference type="EMBL" id="MFC3676681.1"/>
    </source>
</evidence>
<evidence type="ECO:0000259" key="1">
    <source>
        <dbReference type="Pfam" id="PF01593"/>
    </source>
</evidence>
<organism evidence="2 3">
    <name type="scientific">Ferrovibrio xuzhouensis</name>
    <dbReference type="NCBI Taxonomy" id="1576914"/>
    <lineage>
        <taxon>Bacteria</taxon>
        <taxon>Pseudomonadati</taxon>
        <taxon>Pseudomonadota</taxon>
        <taxon>Alphaproteobacteria</taxon>
        <taxon>Rhodospirillales</taxon>
        <taxon>Rhodospirillaceae</taxon>
        <taxon>Ferrovibrio</taxon>
    </lineage>
</organism>
<evidence type="ECO:0000313" key="3">
    <source>
        <dbReference type="Proteomes" id="UP001595711"/>
    </source>
</evidence>
<dbReference type="PANTHER" id="PTHR42923:SF17">
    <property type="entry name" value="AMINE OXIDASE DOMAIN-CONTAINING PROTEIN"/>
    <property type="match status" value="1"/>
</dbReference>
<name>A0ABV7VJG6_9PROT</name>
<dbReference type="InterPro" id="IPR036188">
    <property type="entry name" value="FAD/NAD-bd_sf"/>
</dbReference>
<dbReference type="Gene3D" id="1.10.405.20">
    <property type="match status" value="1"/>
</dbReference>
<feature type="domain" description="Amine oxidase" evidence="1">
    <location>
        <begin position="18"/>
        <end position="277"/>
    </location>
</feature>
<keyword evidence="3" id="KW-1185">Reference proteome</keyword>
<protein>
    <submittedName>
        <fullName evidence="2">NAD(P)/FAD-dependent oxidoreductase</fullName>
    </submittedName>
</protein>
<dbReference type="SUPFAM" id="SSF51905">
    <property type="entry name" value="FAD/NAD(P)-binding domain"/>
    <property type="match status" value="1"/>
</dbReference>
<dbReference type="Gene3D" id="3.30.70.1990">
    <property type="match status" value="1"/>
</dbReference>
<gene>
    <name evidence="2" type="ORF">ACFOOQ_14080</name>
</gene>
<accession>A0ABV7VJG6</accession>
<dbReference type="RefSeq" id="WP_379727751.1">
    <property type="nucleotide sequence ID" value="NZ_JBHRYJ010000003.1"/>
</dbReference>
<dbReference type="Pfam" id="PF01593">
    <property type="entry name" value="Amino_oxidase"/>
    <property type="match status" value="1"/>
</dbReference>
<dbReference type="Gene3D" id="3.50.50.60">
    <property type="entry name" value="FAD/NAD(P)-binding domain"/>
    <property type="match status" value="1"/>
</dbReference>
<dbReference type="PANTHER" id="PTHR42923">
    <property type="entry name" value="PROTOPORPHYRINOGEN OXIDASE"/>
    <property type="match status" value="1"/>
</dbReference>
<dbReference type="InterPro" id="IPR002937">
    <property type="entry name" value="Amino_oxidase"/>
</dbReference>
<sequence>MTDNSGRRQRIAVIGAGVSGLGAAWALAQRHDVTVFEANRYAGGHSNTVTVDYDGHSIPVDTGFIVFNDRNYPNLLRLFAQLQVPSIASDMSFAVSVGDAARRGRLEWSGSGLATLFAQKRNLLRPSFHGMLRDILRFNRHAVADLDTGRLPGRTLGEYLQDGRYGEAFMLDYLLPMGAAIWSTPLGGMTDFPAETFIRFFHNHGLLGLQDRPQWSTVAGGSRKYVRRLIATGGFALHLDTPVRSLLRDSRGVTLVAGGQTRHFDQVVLACHGDQALELLGDGATPEERTLLSCFRFQPNRAVLHRDPALMPRRRQVWSSWNYLSEPRRDLQRRVALTYWMNRLQGIDDRHPLFVTLNPVTEPAADKTFAEFAYEHPLFDSAAIAAQARLPEIQGKDRLWFCGAWCRYGFHEDGLTAGLQVAAALGVDAPFADSVPPRQQAAE</sequence>
<dbReference type="Proteomes" id="UP001595711">
    <property type="component" value="Unassembled WGS sequence"/>
</dbReference>
<reference evidence="3" key="1">
    <citation type="journal article" date="2019" name="Int. J. Syst. Evol. Microbiol.">
        <title>The Global Catalogue of Microorganisms (GCM) 10K type strain sequencing project: providing services to taxonomists for standard genome sequencing and annotation.</title>
        <authorList>
            <consortium name="The Broad Institute Genomics Platform"/>
            <consortium name="The Broad Institute Genome Sequencing Center for Infectious Disease"/>
            <person name="Wu L."/>
            <person name="Ma J."/>
        </authorList>
    </citation>
    <scope>NUCLEOTIDE SEQUENCE [LARGE SCALE GENOMIC DNA]</scope>
    <source>
        <strain evidence="3">KCTC 42182</strain>
    </source>
</reference>
<comment type="caution">
    <text evidence="2">The sequence shown here is derived from an EMBL/GenBank/DDBJ whole genome shotgun (WGS) entry which is preliminary data.</text>
</comment>